<sequence>MDAHTAPGRALPVPAGSVRAVVLVEGASDAAALAALAEIEGRDLTADGVAIVPMGGATSVGRYLQHYGPPGLGLALAGLCDTREEPYVRRGLAAAGIAAGSREETELAGFSVCVLDLEDELVRALGPAGVQRVLAEHGDLRRFHRFQHQPAHRGEPIEAQLRRFLGTTSGRKELYGRRLVLAAGPERAPAPLRAVLSRV</sequence>
<gene>
    <name evidence="2" type="ORF">ACFSE6_16495</name>
</gene>
<accession>A0ABW4L7J1</accession>
<protein>
    <submittedName>
        <fullName evidence="2">TOPRIM nucleotidyl transferase/hydrolase domain-containing protein</fullName>
    </submittedName>
</protein>
<dbReference type="Proteomes" id="UP001597277">
    <property type="component" value="Unassembled WGS sequence"/>
</dbReference>
<proteinExistence type="predicted"/>
<reference evidence="3" key="1">
    <citation type="journal article" date="2019" name="Int. J. Syst. Evol. Microbiol.">
        <title>The Global Catalogue of Microorganisms (GCM) 10K type strain sequencing project: providing services to taxonomists for standard genome sequencing and annotation.</title>
        <authorList>
            <consortium name="The Broad Institute Genomics Platform"/>
            <consortium name="The Broad Institute Genome Sequencing Center for Infectious Disease"/>
            <person name="Wu L."/>
            <person name="Ma J."/>
        </authorList>
    </citation>
    <scope>NUCLEOTIDE SEQUENCE [LARGE SCALE GENOMIC DNA]</scope>
    <source>
        <strain evidence="3">JCM 17130</strain>
    </source>
</reference>
<keyword evidence="3" id="KW-1185">Reference proteome</keyword>
<evidence type="ECO:0000259" key="1">
    <source>
        <dbReference type="Pfam" id="PF20469"/>
    </source>
</evidence>
<name>A0ABW4L7J1_9MICO</name>
<dbReference type="EMBL" id="JBHUEE010000010">
    <property type="protein sequence ID" value="MFD1719445.1"/>
    <property type="molecule type" value="Genomic_DNA"/>
</dbReference>
<dbReference type="InterPro" id="IPR034139">
    <property type="entry name" value="TOPRIM_OLD"/>
</dbReference>
<dbReference type="RefSeq" id="WP_388009755.1">
    <property type="nucleotide sequence ID" value="NZ_JBHUEE010000010.1"/>
</dbReference>
<evidence type="ECO:0000313" key="2">
    <source>
        <dbReference type="EMBL" id="MFD1719445.1"/>
    </source>
</evidence>
<organism evidence="2 3">
    <name type="scientific">Georgenia deserti</name>
    <dbReference type="NCBI Taxonomy" id="2093781"/>
    <lineage>
        <taxon>Bacteria</taxon>
        <taxon>Bacillati</taxon>
        <taxon>Actinomycetota</taxon>
        <taxon>Actinomycetes</taxon>
        <taxon>Micrococcales</taxon>
        <taxon>Bogoriellaceae</taxon>
        <taxon>Georgenia</taxon>
    </lineage>
</organism>
<keyword evidence="2" id="KW-0808">Transferase</keyword>
<dbReference type="Pfam" id="PF20469">
    <property type="entry name" value="OLD-like_TOPRIM"/>
    <property type="match status" value="1"/>
</dbReference>
<comment type="caution">
    <text evidence="2">The sequence shown here is derived from an EMBL/GenBank/DDBJ whole genome shotgun (WGS) entry which is preliminary data.</text>
</comment>
<evidence type="ECO:0000313" key="3">
    <source>
        <dbReference type="Proteomes" id="UP001597277"/>
    </source>
</evidence>
<dbReference type="GO" id="GO:0016740">
    <property type="term" value="F:transferase activity"/>
    <property type="evidence" value="ECO:0007669"/>
    <property type="project" value="UniProtKB-KW"/>
</dbReference>
<feature type="domain" description="OLD protein-like TOPRIM" evidence="1">
    <location>
        <begin position="19"/>
        <end position="67"/>
    </location>
</feature>